<feature type="transmembrane region" description="Helical" evidence="1">
    <location>
        <begin position="5"/>
        <end position="31"/>
    </location>
</feature>
<dbReference type="STRING" id="649349.Lbys_0344"/>
<dbReference type="HOGENOM" id="CLU_1407228_0_0_10"/>
<protein>
    <submittedName>
        <fullName evidence="2">Uncharacterized protein</fullName>
    </submittedName>
</protein>
<dbReference type="RefSeq" id="WP_013407177.1">
    <property type="nucleotide sequence ID" value="NC_014655.1"/>
</dbReference>
<keyword evidence="1" id="KW-0472">Membrane</keyword>
<evidence type="ECO:0000313" key="2">
    <source>
        <dbReference type="EMBL" id="ADQ16122.1"/>
    </source>
</evidence>
<keyword evidence="1" id="KW-0812">Transmembrane</keyword>
<name>E4RVD6_LEAB4</name>
<reference key="1">
    <citation type="submission" date="2010-11" db="EMBL/GenBank/DDBJ databases">
        <title>The complete genome of Leadbetterella byssophila DSM 17132.</title>
        <authorList>
            <consortium name="US DOE Joint Genome Institute (JGI-PGF)"/>
            <person name="Lucas S."/>
            <person name="Copeland A."/>
            <person name="Lapidus A."/>
            <person name="Glavina del Rio T."/>
            <person name="Dalin E."/>
            <person name="Tice H."/>
            <person name="Bruce D."/>
            <person name="Goodwin L."/>
            <person name="Pitluck S."/>
            <person name="Kyrpides N."/>
            <person name="Mavromatis K."/>
            <person name="Ivanova N."/>
            <person name="Teshima H."/>
            <person name="Brettin T."/>
            <person name="Detter J.C."/>
            <person name="Han C."/>
            <person name="Tapia R."/>
            <person name="Land M."/>
            <person name="Hauser L."/>
            <person name="Markowitz V."/>
            <person name="Cheng J.-F."/>
            <person name="Hugenholtz P."/>
            <person name="Woyke T."/>
            <person name="Wu D."/>
            <person name="Tindall B."/>
            <person name="Pomrenke H.G."/>
            <person name="Brambilla E."/>
            <person name="Klenk H.-P."/>
            <person name="Eisen J.A."/>
        </authorList>
    </citation>
    <scope>NUCLEOTIDE SEQUENCE [LARGE SCALE GENOMIC DNA]</scope>
    <source>
        <strain>DSM 17132</strain>
    </source>
</reference>
<keyword evidence="1" id="KW-1133">Transmembrane helix</keyword>
<accession>E4RVD6</accession>
<dbReference type="OrthoDB" id="9892491at2"/>
<keyword evidence="3" id="KW-1185">Reference proteome</keyword>
<reference evidence="2 3" key="2">
    <citation type="journal article" date="2011" name="Stand. Genomic Sci.">
        <title>Complete genome sequence of Leadbetterella byssophila type strain (4M15).</title>
        <authorList>
            <person name="Abt B."/>
            <person name="Teshima H."/>
            <person name="Lucas S."/>
            <person name="Lapidus A."/>
            <person name="Del Rio T.G."/>
            <person name="Nolan M."/>
            <person name="Tice H."/>
            <person name="Cheng J.F."/>
            <person name="Pitluck S."/>
            <person name="Liolios K."/>
            <person name="Pagani I."/>
            <person name="Ivanova N."/>
            <person name="Mavromatis K."/>
            <person name="Pati A."/>
            <person name="Tapia R."/>
            <person name="Han C."/>
            <person name="Goodwin L."/>
            <person name="Chen A."/>
            <person name="Palaniappan K."/>
            <person name="Land M."/>
            <person name="Hauser L."/>
            <person name="Chang Y.J."/>
            <person name="Jeffries C.D."/>
            <person name="Rohde M."/>
            <person name="Goker M."/>
            <person name="Tindall B.J."/>
            <person name="Detter J.C."/>
            <person name="Woyke T."/>
            <person name="Bristow J."/>
            <person name="Eisen J.A."/>
            <person name="Markowitz V."/>
            <person name="Hugenholtz P."/>
            <person name="Klenk H.P."/>
            <person name="Kyrpides N.C."/>
        </authorList>
    </citation>
    <scope>NUCLEOTIDE SEQUENCE [LARGE SCALE GENOMIC DNA]</scope>
    <source>
        <strain evidence="3">DSM 17132 / JCM 16389 / KACC 11308 / NBRC 106382 / 4M15</strain>
    </source>
</reference>
<dbReference type="KEGG" id="lby:Lbys_0344"/>
<evidence type="ECO:0000313" key="3">
    <source>
        <dbReference type="Proteomes" id="UP000007435"/>
    </source>
</evidence>
<dbReference type="EMBL" id="CP002305">
    <property type="protein sequence ID" value="ADQ16122.1"/>
    <property type="molecule type" value="Genomic_DNA"/>
</dbReference>
<evidence type="ECO:0000256" key="1">
    <source>
        <dbReference type="SAM" id="Phobius"/>
    </source>
</evidence>
<dbReference type="Proteomes" id="UP000007435">
    <property type="component" value="Chromosome"/>
</dbReference>
<proteinExistence type="predicted"/>
<organism evidence="2 3">
    <name type="scientific">Leadbetterella byssophila (strain DSM 17132 / JCM 16389 / KACC 11308 / NBRC 106382 / 4M15)</name>
    <dbReference type="NCBI Taxonomy" id="649349"/>
    <lineage>
        <taxon>Bacteria</taxon>
        <taxon>Pseudomonadati</taxon>
        <taxon>Bacteroidota</taxon>
        <taxon>Cytophagia</taxon>
        <taxon>Cytophagales</taxon>
        <taxon>Leadbetterellaceae</taxon>
        <taxon>Leadbetterella</taxon>
    </lineage>
</organism>
<gene>
    <name evidence="2" type="ordered locus">Lbys_0344</name>
</gene>
<sequence length="193" mass="22038">MKKVILIIICIIGGLYLIGTIFMLVIGTLVFNNILDPCKNPKYSVEYEGVLYCEEKTVSLAFGKDTISGKIYYHPFGIEGDNMRVFRLFTKKDTTIFPLPNSLEGYTQLTCYSINVGKKRYLWFEDNFGSVALDIDNKKLAKVNSPLKEKINILPNGASHGERGIISERYYRKQLSLSKDTRVRILDSLQIDY</sequence>
<dbReference type="AlphaFoldDB" id="E4RVD6"/>